<evidence type="ECO:0000313" key="3">
    <source>
        <dbReference type="Proteomes" id="UP001595698"/>
    </source>
</evidence>
<dbReference type="EMBL" id="JBHSBC010000014">
    <property type="protein sequence ID" value="MFC3981472.1"/>
    <property type="molecule type" value="Genomic_DNA"/>
</dbReference>
<feature type="transmembrane region" description="Helical" evidence="1">
    <location>
        <begin position="22"/>
        <end position="45"/>
    </location>
</feature>
<evidence type="ECO:0000313" key="2">
    <source>
        <dbReference type="EMBL" id="MFC3981472.1"/>
    </source>
</evidence>
<feature type="transmembrane region" description="Helical" evidence="1">
    <location>
        <begin position="201"/>
        <end position="221"/>
    </location>
</feature>
<comment type="caution">
    <text evidence="2">The sequence shown here is derived from an EMBL/GenBank/DDBJ whole genome shotgun (WGS) entry which is preliminary data.</text>
</comment>
<feature type="transmembrane region" description="Helical" evidence="1">
    <location>
        <begin position="57"/>
        <end position="78"/>
    </location>
</feature>
<accession>A0ABV8F2D0</accession>
<keyword evidence="3" id="KW-1185">Reference proteome</keyword>
<keyword evidence="1" id="KW-1133">Transmembrane helix</keyword>
<evidence type="ECO:0000256" key="1">
    <source>
        <dbReference type="SAM" id="Phobius"/>
    </source>
</evidence>
<reference evidence="3" key="1">
    <citation type="journal article" date="2019" name="Int. J. Syst. Evol. Microbiol.">
        <title>The Global Catalogue of Microorganisms (GCM) 10K type strain sequencing project: providing services to taxonomists for standard genome sequencing and annotation.</title>
        <authorList>
            <consortium name="The Broad Institute Genomics Platform"/>
            <consortium name="The Broad Institute Genome Sequencing Center for Infectious Disease"/>
            <person name="Wu L."/>
            <person name="Ma J."/>
        </authorList>
    </citation>
    <scope>NUCLEOTIDE SEQUENCE [LARGE SCALE GENOMIC DNA]</scope>
    <source>
        <strain evidence="3">TBRC 7912</strain>
    </source>
</reference>
<sequence length="222" mass="23338">MAGSDHTLEYDYLAGDRQERAILLHMVLSLLVGMILGAAGALLSYGPQLIHSLYEPYAYVLFVVIVGRTAAGFGWAALTSALASFGPLIALLAATIFESGANLLNFTARGPGMVLGSNGPTVNLTVATLATFGVLAYFSGRRDVWGDLACGALVGIVAIDGLDKTLRGGPEYIRGFWPWDTLLVAVFVIGLLLALRRGRSLSRCAVVALTVLSAAFVFAIGM</sequence>
<keyword evidence="1" id="KW-0812">Transmembrane</keyword>
<gene>
    <name evidence="2" type="ORF">ACFOYY_15135</name>
</gene>
<feature type="transmembrane region" description="Helical" evidence="1">
    <location>
        <begin position="176"/>
        <end position="194"/>
    </location>
</feature>
<feature type="transmembrane region" description="Helical" evidence="1">
    <location>
        <begin position="84"/>
        <end position="108"/>
    </location>
</feature>
<dbReference type="Proteomes" id="UP001595698">
    <property type="component" value="Unassembled WGS sequence"/>
</dbReference>
<organism evidence="2 3">
    <name type="scientific">Streptosporangium jomthongense</name>
    <dbReference type="NCBI Taxonomy" id="1193683"/>
    <lineage>
        <taxon>Bacteria</taxon>
        <taxon>Bacillati</taxon>
        <taxon>Actinomycetota</taxon>
        <taxon>Actinomycetes</taxon>
        <taxon>Streptosporangiales</taxon>
        <taxon>Streptosporangiaceae</taxon>
        <taxon>Streptosporangium</taxon>
    </lineage>
</organism>
<name>A0ABV8F2D0_9ACTN</name>
<protein>
    <submittedName>
        <fullName evidence="2">Uncharacterized protein</fullName>
    </submittedName>
</protein>
<proteinExistence type="predicted"/>
<dbReference type="RefSeq" id="WP_386190103.1">
    <property type="nucleotide sequence ID" value="NZ_JBHSBC010000014.1"/>
</dbReference>
<feature type="transmembrane region" description="Helical" evidence="1">
    <location>
        <begin position="120"/>
        <end position="138"/>
    </location>
</feature>
<keyword evidence="1" id="KW-0472">Membrane</keyword>